<gene>
    <name evidence="1" type="ORF">Q3M24_00065</name>
</gene>
<dbReference type="EMBL" id="CP159373">
    <property type="protein sequence ID" value="XCN73194.1"/>
    <property type="molecule type" value="Genomic_DNA"/>
</dbReference>
<accession>A0AAU8LWD0</accession>
<dbReference type="KEGG" id="eaj:Q3M24_00065"/>
<proteinExistence type="predicted"/>
<dbReference type="AlphaFoldDB" id="A0AAU8LWD0"/>
<reference evidence="1" key="2">
    <citation type="submission" date="2024-06" db="EMBL/GenBank/DDBJ databases">
        <authorList>
            <person name="Plum-Jensen L.E."/>
            <person name="Schramm A."/>
            <person name="Marshall I.P.G."/>
        </authorList>
    </citation>
    <scope>NUCLEOTIDE SEQUENCE</scope>
    <source>
        <strain evidence="1">Rat1</strain>
    </source>
</reference>
<reference evidence="1" key="1">
    <citation type="journal article" date="2024" name="Syst. Appl. Microbiol.">
        <title>First single-strain enrichments of Electrothrix cable bacteria, description of E. aestuarii sp. nov. and E. rattekaaiensis sp. nov., and proposal of a cable bacteria taxonomy following the rules of the SeqCode.</title>
        <authorList>
            <person name="Plum-Jensen L.E."/>
            <person name="Schramm A."/>
            <person name="Marshall I.P.G."/>
        </authorList>
    </citation>
    <scope>NUCLEOTIDE SEQUENCE</scope>
    <source>
        <strain evidence="1">Rat1</strain>
    </source>
</reference>
<evidence type="ECO:0000313" key="1">
    <source>
        <dbReference type="EMBL" id="XCN73194.1"/>
    </source>
</evidence>
<organism evidence="1">
    <name type="scientific">Candidatus Electrothrix aestuarii</name>
    <dbReference type="NCBI Taxonomy" id="3062594"/>
    <lineage>
        <taxon>Bacteria</taxon>
        <taxon>Pseudomonadati</taxon>
        <taxon>Thermodesulfobacteriota</taxon>
        <taxon>Desulfobulbia</taxon>
        <taxon>Desulfobulbales</taxon>
        <taxon>Desulfobulbaceae</taxon>
        <taxon>Candidatus Electrothrix</taxon>
    </lineage>
</organism>
<sequence>MQADQVFTLNPDFATGKGVYMNRTAGLVLEMCGTGQKKLWSKQGRLSVNESGRFISRIV</sequence>
<protein>
    <submittedName>
        <fullName evidence="1">Uncharacterized protein</fullName>
    </submittedName>
</protein>
<name>A0AAU8LWD0_9BACT</name>